<dbReference type="VEuPathDB" id="GiardiaDB:GL50803_00101955"/>
<dbReference type="EMBL" id="AHHH01000056">
    <property type="protein sequence ID" value="ESU43206.1"/>
    <property type="molecule type" value="Genomic_DNA"/>
</dbReference>
<dbReference type="OrthoDB" id="10251645at2759"/>
<sequence length="767" mass="86934">VPLMLPSFICSTNDSIRSFMRTWAFRCAFITVLCNTFLSMVFYACMPQVYDRTPVTTLFLFLSPFLTSCLYYSRNSSLGTLLVMVFGLLFALELLHMEPRIAYTDLNNDIFTLISHFSPIDITWIESTDALIYAIVTLLFTLFLRSIVHARGTLRLTSPYYISIYTSLRHSIKVTLIFIFSSAIRWTVLFSGVTWLLNLLVRNAPSTIAVNYHMIYYLVLPSVAMIRFVAVFHGMLISRPIDILEQPDMLLPVSASLSIGFGAQTYDLLARRVAEILATESDIMDINNINAIVVQFGETGAETKRRTELFSRLGESGISRGAAEMARSRATRKRAHVPDRYQDQIPRFYVEDVRLMHTILSSISRSLYIVDWNGFSATFDRANSLAQEAQALSLEVTQACCHYGVPPAYLKDLLPLHIYSYNNSCPGCLLYLFDFLIHTLLAAAARMGVGDIRFYGGWYRYSLGDKEIRDVKRLSTAIINIQRKLYNITASEQITEMHKFFVDLGTAYPNVTGPGGRFLEDMANNDELIDDMLELDFLIGRDNTTGLILDDAGIDFMMLNDGALGDIPHSTHPALNIGQRQTAQFERYSSAEQKTPSIRHHKFAVLMAILIGKLSIEEIIKHPEMVENYTLRALFRRTWSLLFDSLGSLANEKSKAGGRSFSFLQIRYVFRNLRAVQRQQASFDADAEIASFVCDTLHDYLSLIENTSLFFVANEIIAESLKVLYSSLVMYRKKARVSRENLGHSRRLMASLRLLADRIVVTPTVVN</sequence>
<protein>
    <submittedName>
        <fullName evidence="2">Uncharacterized protein</fullName>
    </submittedName>
</protein>
<dbReference type="VEuPathDB" id="GiardiaDB:GL50581_877"/>
<feature type="transmembrane region" description="Helical" evidence="1">
    <location>
        <begin position="215"/>
        <end position="237"/>
    </location>
</feature>
<organism evidence="2 3">
    <name type="scientific">Giardia intestinalis</name>
    <name type="common">Giardia lamblia</name>
    <dbReference type="NCBI Taxonomy" id="5741"/>
    <lineage>
        <taxon>Eukaryota</taxon>
        <taxon>Metamonada</taxon>
        <taxon>Diplomonadida</taxon>
        <taxon>Hexamitidae</taxon>
        <taxon>Giardiinae</taxon>
        <taxon>Giardia</taxon>
    </lineage>
</organism>
<feature type="transmembrane region" description="Helical" evidence="1">
    <location>
        <begin position="130"/>
        <end position="148"/>
    </location>
</feature>
<dbReference type="VEuPathDB" id="GiardiaDB:DHA2_101955"/>
<evidence type="ECO:0000256" key="1">
    <source>
        <dbReference type="SAM" id="Phobius"/>
    </source>
</evidence>
<comment type="caution">
    <text evidence="2">The sequence shown here is derived from an EMBL/GenBank/DDBJ whole genome shotgun (WGS) entry which is preliminary data.</text>
</comment>
<keyword evidence="1" id="KW-0472">Membrane</keyword>
<feature type="non-terminal residue" evidence="2">
    <location>
        <position position="1"/>
    </location>
</feature>
<dbReference type="VEuPathDB" id="GiardiaDB:QR46_2229"/>
<proteinExistence type="predicted"/>
<feature type="transmembrane region" description="Helical" evidence="1">
    <location>
        <begin position="79"/>
        <end position="97"/>
    </location>
</feature>
<reference evidence="3" key="1">
    <citation type="submission" date="2012-02" db="EMBL/GenBank/DDBJ databases">
        <title>Genome sequencing of Giardia lamblia Genotypes A2 and B isolates (DH and GS) and comparative analysis with the genomes of Genotypes A1 and E (WB and Pig).</title>
        <authorList>
            <person name="Adam R."/>
            <person name="Dahlstrom E."/>
            <person name="Martens C."/>
            <person name="Bruno D."/>
            <person name="Barbian K."/>
            <person name="Porcella S.F."/>
            <person name="Nash T."/>
        </authorList>
    </citation>
    <scope>NUCLEOTIDE SEQUENCE</scope>
    <source>
        <strain evidence="3">GS</strain>
    </source>
</reference>
<feature type="transmembrane region" description="Helical" evidence="1">
    <location>
        <begin position="55"/>
        <end position="72"/>
    </location>
</feature>
<dbReference type="AlphaFoldDB" id="V6TWW3"/>
<accession>V6TWW3</accession>
<reference evidence="2 3" key="2">
    <citation type="journal article" date="2013" name="Genome Biol. Evol.">
        <title>Genome sequencing of Giardia lamblia genotypes A2 and B isolates (DH and GS) and comparative analysis with the genomes of genotypes A1 and E (WB and Pig).</title>
        <authorList>
            <person name="Adam R.D."/>
            <person name="Dahlstrom E.W."/>
            <person name="Martens C.A."/>
            <person name="Bruno D.P."/>
            <person name="Barbian K.D."/>
            <person name="Ricklefs S.M."/>
            <person name="Hernandez M.M."/>
            <person name="Narla N.P."/>
            <person name="Patel R.B."/>
            <person name="Porcella S.F."/>
            <person name="Nash T.E."/>
        </authorList>
    </citation>
    <scope>NUCLEOTIDE SEQUENCE [LARGE SCALE GENOMIC DNA]</scope>
    <source>
        <strain evidence="2 3">GS</strain>
    </source>
</reference>
<keyword evidence="1" id="KW-1133">Transmembrane helix</keyword>
<evidence type="ECO:0000313" key="3">
    <source>
        <dbReference type="Proteomes" id="UP000018040"/>
    </source>
</evidence>
<evidence type="ECO:0000313" key="2">
    <source>
        <dbReference type="EMBL" id="ESU43206.1"/>
    </source>
</evidence>
<keyword evidence="1" id="KW-0812">Transmembrane</keyword>
<dbReference type="Proteomes" id="UP000018040">
    <property type="component" value="Unassembled WGS sequence"/>
</dbReference>
<gene>
    <name evidence="2" type="ORF">GSB_101955</name>
</gene>
<name>V6TWW3_GIAIN</name>
<feature type="transmembrane region" description="Helical" evidence="1">
    <location>
        <begin position="174"/>
        <end position="195"/>
    </location>
</feature>
<feature type="transmembrane region" description="Helical" evidence="1">
    <location>
        <begin position="23"/>
        <end position="43"/>
    </location>
</feature>